<accession>A0A6C0UXI7</accession>
<dbReference type="Proteomes" id="UP000465667">
    <property type="component" value="Chromosome"/>
</dbReference>
<sequence>MSTRHNTQSSIESYSDQYIIRRDKPDEPLDCGPGSSVHPASVDVSSGTELWAYDTTAATIIGFRSPGFDQHVWERRNSWHEGNNRNWNDYKQENHEDPDDKLHRIDIENAARCLCSSANLINAETEIVVYHAKKLDYRSLGHHRSIYRGILGIIAVVVEVRRVQHGADFYAASMHCDEAFKSLMAEVGIDYNDLKLIKRIVRRQMNESHGSMAA</sequence>
<protein>
    <submittedName>
        <fullName evidence="1">Uncharacterized protein</fullName>
    </submittedName>
</protein>
<name>A0A6C0UXI7_HALVO</name>
<organism evidence="1 2">
    <name type="scientific">Haloferax volcanii</name>
    <name type="common">Halobacterium volcanii</name>
    <dbReference type="NCBI Taxonomy" id="2246"/>
    <lineage>
        <taxon>Archaea</taxon>
        <taxon>Methanobacteriati</taxon>
        <taxon>Methanobacteriota</taxon>
        <taxon>Stenosarchaea group</taxon>
        <taxon>Halobacteria</taxon>
        <taxon>Halobacteriales</taxon>
        <taxon>Haloferacaceae</taxon>
        <taxon>Haloferax</taxon>
    </lineage>
</organism>
<dbReference type="EMBL" id="CP048738">
    <property type="protein sequence ID" value="QIB78509.1"/>
    <property type="molecule type" value="Genomic_DNA"/>
</dbReference>
<dbReference type="AlphaFoldDB" id="A0A6C0UXI7"/>
<dbReference type="RefSeq" id="WP_163489079.1">
    <property type="nucleotide sequence ID" value="NZ_CP048738.1"/>
</dbReference>
<dbReference type="KEGG" id="hale:G3A49_10320"/>
<gene>
    <name evidence="1" type="ORF">G3A49_10320</name>
</gene>
<evidence type="ECO:0000313" key="2">
    <source>
        <dbReference type="Proteomes" id="UP000465667"/>
    </source>
</evidence>
<evidence type="ECO:0000313" key="1">
    <source>
        <dbReference type="EMBL" id="QIB78509.1"/>
    </source>
</evidence>
<dbReference type="GeneID" id="44083807"/>
<proteinExistence type="predicted"/>
<reference evidence="1 2" key="1">
    <citation type="submission" date="2020-02" db="EMBL/GenBank/DDBJ databases">
        <title>Whole genome sequence of Haloferax alexandrinus pws1.</title>
        <authorList>
            <person name="Verma D.K."/>
            <person name="Gopal K."/>
            <person name="Prasad E.S."/>
        </authorList>
    </citation>
    <scope>NUCLEOTIDE SEQUENCE [LARGE SCALE GENOMIC DNA]</scope>
    <source>
        <strain evidence="2">wsp1</strain>
    </source>
</reference>